<organism evidence="11 12">
    <name type="scientific">Lentzea sokolovensis</name>
    <dbReference type="NCBI Taxonomy" id="3095429"/>
    <lineage>
        <taxon>Bacteria</taxon>
        <taxon>Bacillati</taxon>
        <taxon>Actinomycetota</taxon>
        <taxon>Actinomycetes</taxon>
        <taxon>Pseudonocardiales</taxon>
        <taxon>Pseudonocardiaceae</taxon>
        <taxon>Lentzea</taxon>
    </lineage>
</organism>
<evidence type="ECO:0000313" key="12">
    <source>
        <dbReference type="Proteomes" id="UP001285352"/>
    </source>
</evidence>
<proteinExistence type="predicted"/>
<gene>
    <name evidence="11" type="ORF">SK854_04165</name>
</gene>
<dbReference type="Gene3D" id="3.30.565.10">
    <property type="entry name" value="Histidine kinase-like ATPase, C-terminal domain"/>
    <property type="match status" value="1"/>
</dbReference>
<dbReference type="SMART" id="SM00387">
    <property type="entry name" value="HATPase_c"/>
    <property type="match status" value="1"/>
</dbReference>
<feature type="transmembrane region" description="Helical" evidence="9">
    <location>
        <begin position="26"/>
        <end position="53"/>
    </location>
</feature>
<evidence type="ECO:0000256" key="8">
    <source>
        <dbReference type="ARBA" id="ARBA00023012"/>
    </source>
</evidence>
<comment type="caution">
    <text evidence="11">The sequence shown here is derived from an EMBL/GenBank/DDBJ whole genome shotgun (WGS) entry which is preliminary data.</text>
</comment>
<keyword evidence="6 11" id="KW-0418">Kinase</keyword>
<evidence type="ECO:0000313" key="11">
    <source>
        <dbReference type="EMBL" id="MDX8141294.1"/>
    </source>
</evidence>
<dbReference type="Pfam" id="PF07730">
    <property type="entry name" value="HisKA_3"/>
    <property type="match status" value="1"/>
</dbReference>
<keyword evidence="3" id="KW-0597">Phosphoprotein</keyword>
<dbReference type="Pfam" id="PF02518">
    <property type="entry name" value="HATPase_c"/>
    <property type="match status" value="1"/>
</dbReference>
<evidence type="ECO:0000256" key="7">
    <source>
        <dbReference type="ARBA" id="ARBA00022840"/>
    </source>
</evidence>
<name>A0ABU4UPE5_9PSEU</name>
<keyword evidence="5" id="KW-0547">Nucleotide-binding</keyword>
<reference evidence="11 12" key="1">
    <citation type="submission" date="2023-11" db="EMBL/GenBank/DDBJ databases">
        <title>Lentzea sokolovensis, sp. nov., Lentzea kristufkii, sp. nov., and Lentzea miocenensis, sp. nov., rare actinobacteria from Sokolov Coal Basin, Miocene lacustrine sediment, Czech Republic.</title>
        <authorList>
            <person name="Lara A."/>
            <person name="Kotroba L."/>
            <person name="Nouioui I."/>
            <person name="Neumann-Schaal M."/>
            <person name="Mast Y."/>
            <person name="Chronakova A."/>
        </authorList>
    </citation>
    <scope>NUCLEOTIDE SEQUENCE [LARGE SCALE GENOMIC DNA]</scope>
    <source>
        <strain evidence="11 12">BCCO 10_0061</strain>
    </source>
</reference>
<dbReference type="InterPro" id="IPR036890">
    <property type="entry name" value="HATPase_C_sf"/>
</dbReference>
<dbReference type="InterPro" id="IPR011712">
    <property type="entry name" value="Sig_transdc_His_kin_sub3_dim/P"/>
</dbReference>
<evidence type="ECO:0000256" key="1">
    <source>
        <dbReference type="ARBA" id="ARBA00000085"/>
    </source>
</evidence>
<dbReference type="Gene3D" id="1.20.5.1930">
    <property type="match status" value="1"/>
</dbReference>
<dbReference type="CDD" id="cd16917">
    <property type="entry name" value="HATPase_UhpB-NarQ-NarX-like"/>
    <property type="match status" value="1"/>
</dbReference>
<dbReference type="RefSeq" id="WP_319973596.1">
    <property type="nucleotide sequence ID" value="NZ_JAXAVU010000001.1"/>
</dbReference>
<keyword evidence="4" id="KW-0808">Transferase</keyword>
<evidence type="ECO:0000256" key="2">
    <source>
        <dbReference type="ARBA" id="ARBA00012438"/>
    </source>
</evidence>
<protein>
    <recommendedName>
        <fullName evidence="2">histidine kinase</fullName>
        <ecNumber evidence="2">2.7.13.3</ecNumber>
    </recommendedName>
</protein>
<keyword evidence="9" id="KW-0472">Membrane</keyword>
<dbReference type="Proteomes" id="UP001285352">
    <property type="component" value="Unassembled WGS sequence"/>
</dbReference>
<comment type="catalytic activity">
    <reaction evidence="1">
        <text>ATP + protein L-histidine = ADP + protein N-phospho-L-histidine.</text>
        <dbReference type="EC" id="2.7.13.3"/>
    </reaction>
</comment>
<feature type="transmembrane region" description="Helical" evidence="9">
    <location>
        <begin position="81"/>
        <end position="114"/>
    </location>
</feature>
<keyword evidence="8" id="KW-0902">Two-component regulatory system</keyword>
<dbReference type="PANTHER" id="PTHR24421:SF10">
    <property type="entry name" value="NITRATE_NITRITE SENSOR PROTEIN NARQ"/>
    <property type="match status" value="1"/>
</dbReference>
<evidence type="ECO:0000256" key="9">
    <source>
        <dbReference type="SAM" id="Phobius"/>
    </source>
</evidence>
<evidence type="ECO:0000256" key="3">
    <source>
        <dbReference type="ARBA" id="ARBA00022553"/>
    </source>
</evidence>
<sequence length="381" mass="40368">MGERTIWESAGRRRFLLTRWPWRATAYVLSTPVVALVSLTALPFALVGGPAVARPVALLERRRLRLVDAAQAGRPASWWDVGYLCAVAFLALPSLVLALALTLVLALISGPFFVAPDRALALGFGEARSVSEAMPYALAGLALFPLLLYLFALVAGVHATIARALLYPSGTRLRTELVRVSQSRERLVTAFDAERRRIERDLHDGAQQRVVSLILRLGVAKLELPPDSPGSESVADAHSQAKQLLVELREFIHGIHPQALSDLGLPAALRELADRSPIPVTVHCAVPQRPPGTIEGAAYFVVAEALSNATKHSGATAIQVAASLRHNVLTVEVTDDGHGGADASHGSGLTGLADRCAALGGTLSLSSPSGGPTTVRAEFPC</sequence>
<dbReference type="EMBL" id="JAXAVU010000001">
    <property type="protein sequence ID" value="MDX8141294.1"/>
    <property type="molecule type" value="Genomic_DNA"/>
</dbReference>
<evidence type="ECO:0000256" key="5">
    <source>
        <dbReference type="ARBA" id="ARBA00022741"/>
    </source>
</evidence>
<dbReference type="GO" id="GO:0016301">
    <property type="term" value="F:kinase activity"/>
    <property type="evidence" value="ECO:0007669"/>
    <property type="project" value="UniProtKB-KW"/>
</dbReference>
<dbReference type="PANTHER" id="PTHR24421">
    <property type="entry name" value="NITRATE/NITRITE SENSOR PROTEIN NARX-RELATED"/>
    <property type="match status" value="1"/>
</dbReference>
<keyword evidence="9" id="KW-1133">Transmembrane helix</keyword>
<feature type="transmembrane region" description="Helical" evidence="9">
    <location>
        <begin position="134"/>
        <end position="157"/>
    </location>
</feature>
<keyword evidence="7" id="KW-0067">ATP-binding</keyword>
<feature type="domain" description="Histidine kinase/HSP90-like ATPase" evidence="10">
    <location>
        <begin position="293"/>
        <end position="381"/>
    </location>
</feature>
<keyword evidence="12" id="KW-1185">Reference proteome</keyword>
<evidence type="ECO:0000256" key="6">
    <source>
        <dbReference type="ARBA" id="ARBA00022777"/>
    </source>
</evidence>
<dbReference type="InterPro" id="IPR050482">
    <property type="entry name" value="Sensor_HK_TwoCompSys"/>
</dbReference>
<dbReference type="SUPFAM" id="SSF55874">
    <property type="entry name" value="ATPase domain of HSP90 chaperone/DNA topoisomerase II/histidine kinase"/>
    <property type="match status" value="1"/>
</dbReference>
<evidence type="ECO:0000259" key="10">
    <source>
        <dbReference type="SMART" id="SM00387"/>
    </source>
</evidence>
<dbReference type="EC" id="2.7.13.3" evidence="2"/>
<accession>A0ABU4UPE5</accession>
<dbReference type="InterPro" id="IPR003594">
    <property type="entry name" value="HATPase_dom"/>
</dbReference>
<evidence type="ECO:0000256" key="4">
    <source>
        <dbReference type="ARBA" id="ARBA00022679"/>
    </source>
</evidence>
<keyword evidence="9" id="KW-0812">Transmembrane</keyword>